<dbReference type="AlphaFoldDB" id="A0A4R2B7D1"/>
<evidence type="ECO:0000313" key="2">
    <source>
        <dbReference type="Proteomes" id="UP000295043"/>
    </source>
</evidence>
<dbReference type="EMBL" id="SLVU01000026">
    <property type="protein sequence ID" value="TCN21289.1"/>
    <property type="molecule type" value="Genomic_DNA"/>
</dbReference>
<gene>
    <name evidence="1" type="ORF">EV184_12665</name>
</gene>
<proteinExistence type="predicted"/>
<accession>A0A4R2B7D1</accession>
<organism evidence="1 2">
    <name type="scientific">Sinorhizobium americanum</name>
    <dbReference type="NCBI Taxonomy" id="194963"/>
    <lineage>
        <taxon>Bacteria</taxon>
        <taxon>Pseudomonadati</taxon>
        <taxon>Pseudomonadota</taxon>
        <taxon>Alphaproteobacteria</taxon>
        <taxon>Hyphomicrobiales</taxon>
        <taxon>Rhizobiaceae</taxon>
        <taxon>Sinorhizobium/Ensifer group</taxon>
        <taxon>Sinorhizobium</taxon>
    </lineage>
</organism>
<comment type="caution">
    <text evidence="1">The sequence shown here is derived from an EMBL/GenBank/DDBJ whole genome shotgun (WGS) entry which is preliminary data.</text>
</comment>
<sequence length="85" mass="9807">MGVYHGVRRRHLNIYLQEFVFRRRQYRAAFDSLVATGNEVGHASLRDIVGRHPVRKTLMGQVRDGTDVDRRQAYLEALAKSVPEV</sequence>
<evidence type="ECO:0000313" key="1">
    <source>
        <dbReference type="EMBL" id="TCN21289.1"/>
    </source>
</evidence>
<name>A0A4R2B7D1_9HYPH</name>
<dbReference type="Proteomes" id="UP000295043">
    <property type="component" value="Unassembled WGS sequence"/>
</dbReference>
<reference evidence="1 2" key="1">
    <citation type="submission" date="2019-03" db="EMBL/GenBank/DDBJ databases">
        <title>Genomic Encyclopedia of Type Strains, Phase IV (KMG-V): Genome sequencing to study the core and pangenomes of soil and plant-associated prokaryotes.</title>
        <authorList>
            <person name="Whitman W."/>
        </authorList>
    </citation>
    <scope>NUCLEOTIDE SEQUENCE [LARGE SCALE GENOMIC DNA]</scope>
    <source>
        <strain evidence="1 2">23C40</strain>
    </source>
</reference>
<protein>
    <submittedName>
        <fullName evidence="1">Uncharacterized protein</fullName>
    </submittedName>
</protein>